<dbReference type="Proteomes" id="UP000828390">
    <property type="component" value="Unassembled WGS sequence"/>
</dbReference>
<protein>
    <submittedName>
        <fullName evidence="1">Uncharacterized protein</fullName>
    </submittedName>
</protein>
<evidence type="ECO:0000313" key="2">
    <source>
        <dbReference type="Proteomes" id="UP000828390"/>
    </source>
</evidence>
<gene>
    <name evidence="1" type="ORF">DPMN_120523</name>
</gene>
<proteinExistence type="predicted"/>
<name>A0A9D4JSS1_DREPO</name>
<reference evidence="1" key="2">
    <citation type="submission" date="2020-11" db="EMBL/GenBank/DDBJ databases">
        <authorList>
            <person name="McCartney M.A."/>
            <person name="Auch B."/>
            <person name="Kono T."/>
            <person name="Mallez S."/>
            <person name="Becker A."/>
            <person name="Gohl D.M."/>
            <person name="Silverstein K.A.T."/>
            <person name="Koren S."/>
            <person name="Bechman K.B."/>
            <person name="Herman A."/>
            <person name="Abrahante J.E."/>
            <person name="Garbe J."/>
        </authorList>
    </citation>
    <scope>NUCLEOTIDE SEQUENCE</scope>
    <source>
        <strain evidence="1">Duluth1</strain>
        <tissue evidence="1">Whole animal</tissue>
    </source>
</reference>
<dbReference type="AlphaFoldDB" id="A0A9D4JSS1"/>
<reference evidence="1" key="1">
    <citation type="journal article" date="2019" name="bioRxiv">
        <title>The Genome of the Zebra Mussel, Dreissena polymorpha: A Resource for Invasive Species Research.</title>
        <authorList>
            <person name="McCartney M.A."/>
            <person name="Auch B."/>
            <person name="Kono T."/>
            <person name="Mallez S."/>
            <person name="Zhang Y."/>
            <person name="Obille A."/>
            <person name="Becker A."/>
            <person name="Abrahante J.E."/>
            <person name="Garbe J."/>
            <person name="Badalamenti J.P."/>
            <person name="Herman A."/>
            <person name="Mangelson H."/>
            <person name="Liachko I."/>
            <person name="Sullivan S."/>
            <person name="Sone E.D."/>
            <person name="Koren S."/>
            <person name="Silverstein K.A.T."/>
            <person name="Beckman K.B."/>
            <person name="Gohl D.M."/>
        </authorList>
    </citation>
    <scope>NUCLEOTIDE SEQUENCE</scope>
    <source>
        <strain evidence="1">Duluth1</strain>
        <tissue evidence="1">Whole animal</tissue>
    </source>
</reference>
<evidence type="ECO:0000313" key="1">
    <source>
        <dbReference type="EMBL" id="KAH3818797.1"/>
    </source>
</evidence>
<organism evidence="1 2">
    <name type="scientific">Dreissena polymorpha</name>
    <name type="common">Zebra mussel</name>
    <name type="synonym">Mytilus polymorpha</name>
    <dbReference type="NCBI Taxonomy" id="45954"/>
    <lineage>
        <taxon>Eukaryota</taxon>
        <taxon>Metazoa</taxon>
        <taxon>Spiralia</taxon>
        <taxon>Lophotrochozoa</taxon>
        <taxon>Mollusca</taxon>
        <taxon>Bivalvia</taxon>
        <taxon>Autobranchia</taxon>
        <taxon>Heteroconchia</taxon>
        <taxon>Euheterodonta</taxon>
        <taxon>Imparidentia</taxon>
        <taxon>Neoheterodontei</taxon>
        <taxon>Myida</taxon>
        <taxon>Dreissenoidea</taxon>
        <taxon>Dreissenidae</taxon>
        <taxon>Dreissena</taxon>
    </lineage>
</organism>
<keyword evidence="2" id="KW-1185">Reference proteome</keyword>
<comment type="caution">
    <text evidence="1">The sequence shown here is derived from an EMBL/GenBank/DDBJ whole genome shotgun (WGS) entry which is preliminary data.</text>
</comment>
<accession>A0A9D4JSS1</accession>
<sequence length="110" mass="12760">MEQYIRFPESRYELKIIADGFHQRCGMLGVVVAVDGIHSACPAPTSEHRSLFIRSLVLQAVCDSYLKVWTYALDGQVLCMMPMYIGTAQWRIKWKIFRMSTMFSRIQYTA</sequence>
<dbReference type="EMBL" id="JAIWYP010000005">
    <property type="protein sequence ID" value="KAH3818797.1"/>
    <property type="molecule type" value="Genomic_DNA"/>
</dbReference>